<evidence type="ECO:0000313" key="1">
    <source>
        <dbReference type="EMBL" id="SEJ35602.1"/>
    </source>
</evidence>
<name>A0A1H6YEJ3_9EURY</name>
<gene>
    <name evidence="1" type="ORF">SAMN05444271_1558</name>
</gene>
<dbReference type="Proteomes" id="UP000198888">
    <property type="component" value="Unassembled WGS sequence"/>
</dbReference>
<organism evidence="1 2">
    <name type="scientific">Halohasta litchfieldiae</name>
    <dbReference type="NCBI Taxonomy" id="1073996"/>
    <lineage>
        <taxon>Archaea</taxon>
        <taxon>Methanobacteriati</taxon>
        <taxon>Methanobacteriota</taxon>
        <taxon>Stenosarchaea group</taxon>
        <taxon>Halobacteria</taxon>
        <taxon>Halobacteriales</taxon>
        <taxon>Haloferacaceae</taxon>
        <taxon>Halohasta</taxon>
    </lineage>
</organism>
<keyword evidence="2" id="KW-1185">Reference proteome</keyword>
<dbReference type="GeneID" id="35002228"/>
<protein>
    <submittedName>
        <fullName evidence="1">Calcium binding</fullName>
    </submittedName>
</protein>
<dbReference type="InterPro" id="IPR020994">
    <property type="entry name" value="Uncharacterised_Ca-bd_CcbP"/>
</dbReference>
<evidence type="ECO:0000313" key="2">
    <source>
        <dbReference type="Proteomes" id="UP000198888"/>
    </source>
</evidence>
<reference evidence="1 2" key="1">
    <citation type="submission" date="2016-10" db="EMBL/GenBank/DDBJ databases">
        <authorList>
            <person name="de Groot N.N."/>
        </authorList>
    </citation>
    <scope>NUCLEOTIDE SEQUENCE [LARGE SCALE GENOMIC DNA]</scope>
    <source>
        <strain evidence="1 2">DSM 22187</strain>
    </source>
</reference>
<dbReference type="Pfam" id="PF11535">
    <property type="entry name" value="Calci_bind_CcbP"/>
    <property type="match status" value="1"/>
</dbReference>
<sequence>MTRTNSDDERDERIQNEVIVDVYTPDEQALGWCYPEISEPVTFRTSASISWRPRCVIL</sequence>
<dbReference type="EMBL" id="FNYR01000055">
    <property type="protein sequence ID" value="SEJ35602.1"/>
    <property type="molecule type" value="Genomic_DNA"/>
</dbReference>
<accession>A0A1H6YEJ3</accession>
<dbReference type="Gene3D" id="6.10.140.400">
    <property type="match status" value="1"/>
</dbReference>
<dbReference type="RefSeq" id="WP_089673916.1">
    <property type="nucleotide sequence ID" value="NZ_CP024845.1"/>
</dbReference>
<dbReference type="AlphaFoldDB" id="A0A1H6YEJ3"/>
<dbReference type="OrthoDB" id="183113at2157"/>
<proteinExistence type="predicted"/>